<keyword evidence="2" id="KW-0732">Signal</keyword>
<sequence>MRRVIAAAVMTAAMVLGTAVQASAEPSDPLPGSGWRVSDGHTLTWTAPRLMAGDAVVEFYAGDRLLGRPKTTDHRTFRLEVDRRPKPAELQVRAGGRRIDGPPPQAQRRSSGGAKLPALGRAGAVDPGRPGPYATVTGEYTLPGVTLPDYPQAIEMEAVVVAPQGAPGPRPLALFLHGRHFTCFAGDDLEQISLEWPCPAGKTAVPSHRGYLEAQRLLASQGYVTVSISANGINAQDNDVEDLGAQARSSLVRLHLARWADWSGSGRASAPDVVRAAPRADLSRVFLMGHSRGGEGVSRAAMDSLTPPPADQDGYHGQVRWNIRGLLLIGPTIFGQNVVPDVPSATVLPGCDGDVADLQGQVFVDGTVGVSRGRAMHSALFMVGANHNYFNTEWTPGQAVAPAFDDFPEDIEDAVCSPGMPTRITAAQQQRAGATYIAAAARLFVGGDDRARPLLDGTGVRAPSADPVRVLSHAVGGARTPLIDPDRKVRVTGAGELCAEVSRDDDRACLPFSEVGLPQSPHFADMRSVPEEAGRYSVELNWSRTGQKVSLDPPSATPVAGAVALRIAVPPNTSDNRFGVVATDDRGRRTDLGEVRLDGLPSTDLLPRYWAQEVRVPVKRPQRIARLDLVPRGEAGQAWLIDAWGWQPGTPAPRPVGLPRIDVGTLAAQPVTEGDSGVQTLQMPVRVSGRGSGQIRIFVADSVTGDTRSWVASVRPGDRSVRVPVRVPGDTVYSGDRQFDVSAKAVRGLVVGDYRGELPVIEDDPAPVVTITPVADRVTEGRALIWQATIDQPAGVELYVYGQPTPPDGPELSSTDVDPLWFTDMSGEDPEPSRPLSETFVGAFGVIPAGETNGQLIIPTVTDSLDEPDEQVRLEVYGMTDETPFTTVTGTVTD</sequence>
<proteinExistence type="predicted"/>
<accession>A0ABT1E5E5</accession>
<dbReference type="Proteomes" id="UP001523369">
    <property type="component" value="Unassembled WGS sequence"/>
</dbReference>
<dbReference type="InterPro" id="IPR029058">
    <property type="entry name" value="AB_hydrolase_fold"/>
</dbReference>
<dbReference type="RefSeq" id="WP_253243504.1">
    <property type="nucleotide sequence ID" value="NZ_JAMYJR010000059.1"/>
</dbReference>
<evidence type="ECO:0000256" key="1">
    <source>
        <dbReference type="SAM" id="MobiDB-lite"/>
    </source>
</evidence>
<name>A0ABT1E5E5_9ACTN</name>
<dbReference type="Gene3D" id="3.40.50.1820">
    <property type="entry name" value="alpha/beta hydrolase"/>
    <property type="match status" value="1"/>
</dbReference>
<evidence type="ECO:0000313" key="4">
    <source>
        <dbReference type="Proteomes" id="UP001523369"/>
    </source>
</evidence>
<dbReference type="EMBL" id="JAMYJR010000059">
    <property type="protein sequence ID" value="MCO8277491.1"/>
    <property type="molecule type" value="Genomic_DNA"/>
</dbReference>
<evidence type="ECO:0000256" key="2">
    <source>
        <dbReference type="SAM" id="SignalP"/>
    </source>
</evidence>
<evidence type="ECO:0008006" key="5">
    <source>
        <dbReference type="Google" id="ProtNLM"/>
    </source>
</evidence>
<reference evidence="3 4" key="1">
    <citation type="submission" date="2022-06" db="EMBL/GenBank/DDBJ databases">
        <title>New Species of the Genus Actinoplanes, ActinopZanes ferrugineus.</title>
        <authorList>
            <person name="Ding P."/>
        </authorList>
    </citation>
    <scope>NUCLEOTIDE SEQUENCE [LARGE SCALE GENOMIC DNA]</scope>
    <source>
        <strain evidence="3 4">TRM88003</strain>
    </source>
</reference>
<protein>
    <recommendedName>
        <fullName evidence="5">Secreted protein</fullName>
    </recommendedName>
</protein>
<comment type="caution">
    <text evidence="3">The sequence shown here is derived from an EMBL/GenBank/DDBJ whole genome shotgun (WGS) entry which is preliminary data.</text>
</comment>
<evidence type="ECO:0000313" key="3">
    <source>
        <dbReference type="EMBL" id="MCO8277491.1"/>
    </source>
</evidence>
<keyword evidence="4" id="KW-1185">Reference proteome</keyword>
<feature type="region of interest" description="Disordered" evidence="1">
    <location>
        <begin position="83"/>
        <end position="132"/>
    </location>
</feature>
<organism evidence="3 4">
    <name type="scientific">Paractinoplanes aksuensis</name>
    <dbReference type="NCBI Taxonomy" id="2939490"/>
    <lineage>
        <taxon>Bacteria</taxon>
        <taxon>Bacillati</taxon>
        <taxon>Actinomycetota</taxon>
        <taxon>Actinomycetes</taxon>
        <taxon>Micromonosporales</taxon>
        <taxon>Micromonosporaceae</taxon>
        <taxon>Paractinoplanes</taxon>
    </lineage>
</organism>
<gene>
    <name evidence="3" type="ORF">M1L60_43620</name>
</gene>
<feature type="chain" id="PRO_5047214765" description="Secreted protein" evidence="2">
    <location>
        <begin position="25"/>
        <end position="894"/>
    </location>
</feature>
<dbReference type="SUPFAM" id="SSF53474">
    <property type="entry name" value="alpha/beta-Hydrolases"/>
    <property type="match status" value="1"/>
</dbReference>
<feature type="signal peptide" evidence="2">
    <location>
        <begin position="1"/>
        <end position="24"/>
    </location>
</feature>